<dbReference type="OrthoDB" id="571684at2"/>
<proteinExistence type="predicted"/>
<keyword evidence="1" id="KW-0560">Oxidoreductase</keyword>
<evidence type="ECO:0000259" key="2">
    <source>
        <dbReference type="Pfam" id="PF02771"/>
    </source>
</evidence>
<dbReference type="PANTHER" id="PTHR43884">
    <property type="entry name" value="ACYL-COA DEHYDROGENASE"/>
    <property type="match status" value="1"/>
</dbReference>
<organism evidence="4 5">
    <name type="scientific">Rhodococcus koreensis</name>
    <dbReference type="NCBI Taxonomy" id="99653"/>
    <lineage>
        <taxon>Bacteria</taxon>
        <taxon>Bacillati</taxon>
        <taxon>Actinomycetota</taxon>
        <taxon>Actinomycetes</taxon>
        <taxon>Mycobacteriales</taxon>
        <taxon>Nocardiaceae</taxon>
        <taxon>Rhodococcus</taxon>
    </lineage>
</organism>
<dbReference type="Gene3D" id="1.20.140.10">
    <property type="entry name" value="Butyryl-CoA Dehydrogenase, subunit A, domain 3"/>
    <property type="match status" value="1"/>
</dbReference>
<evidence type="ECO:0000313" key="5">
    <source>
        <dbReference type="Proteomes" id="UP000183561"/>
    </source>
</evidence>
<dbReference type="SUPFAM" id="SSF47203">
    <property type="entry name" value="Acyl-CoA dehydrogenase C-terminal domain-like"/>
    <property type="match status" value="1"/>
</dbReference>
<dbReference type="Gene3D" id="1.10.540.10">
    <property type="entry name" value="Acyl-CoA dehydrogenase/oxidase, N-terminal domain"/>
    <property type="match status" value="1"/>
</dbReference>
<evidence type="ECO:0000256" key="1">
    <source>
        <dbReference type="ARBA" id="ARBA00023002"/>
    </source>
</evidence>
<dbReference type="GO" id="GO:0050660">
    <property type="term" value="F:flavin adenine dinucleotide binding"/>
    <property type="evidence" value="ECO:0007669"/>
    <property type="project" value="InterPro"/>
</dbReference>
<protein>
    <submittedName>
        <fullName evidence="4">Acyl-CoA dehydrogenase</fullName>
    </submittedName>
</protein>
<dbReference type="InterPro" id="IPR013786">
    <property type="entry name" value="AcylCoA_DH/ox_N"/>
</dbReference>
<accession>A0A1H5BTC0</accession>
<dbReference type="InterPro" id="IPR013107">
    <property type="entry name" value="Acyl-CoA_DH_C"/>
</dbReference>
<name>A0A1H5BTC0_9NOCA</name>
<feature type="domain" description="Acyl-CoA dehydrogenase/oxidase N-terminal" evidence="2">
    <location>
        <begin position="30"/>
        <end position="123"/>
    </location>
</feature>
<evidence type="ECO:0000313" key="4">
    <source>
        <dbReference type="EMBL" id="SED57527.1"/>
    </source>
</evidence>
<dbReference type="PIRSF" id="PIRSF016578">
    <property type="entry name" value="HsaA"/>
    <property type="match status" value="1"/>
</dbReference>
<dbReference type="RefSeq" id="WP_072941310.1">
    <property type="nucleotide sequence ID" value="NZ_CP070609.1"/>
</dbReference>
<dbReference type="Proteomes" id="UP000183561">
    <property type="component" value="Unassembled WGS sequence"/>
</dbReference>
<dbReference type="SUPFAM" id="SSF56645">
    <property type="entry name" value="Acyl-CoA dehydrogenase NM domain-like"/>
    <property type="match status" value="1"/>
</dbReference>
<dbReference type="Gene3D" id="2.40.110.10">
    <property type="entry name" value="Butyryl-CoA Dehydrogenase, subunit A, domain 2"/>
    <property type="match status" value="1"/>
</dbReference>
<dbReference type="PANTHER" id="PTHR43884:SF12">
    <property type="entry name" value="ISOVALERYL-COA DEHYDROGENASE, MITOCHONDRIAL-RELATED"/>
    <property type="match status" value="1"/>
</dbReference>
<reference evidence="5" key="1">
    <citation type="submission" date="2016-10" db="EMBL/GenBank/DDBJ databases">
        <authorList>
            <person name="Varghese N."/>
            <person name="Submissions S."/>
        </authorList>
    </citation>
    <scope>NUCLEOTIDE SEQUENCE [LARGE SCALE GENOMIC DNA]</scope>
    <source>
        <strain evidence="5">DSM 44498</strain>
    </source>
</reference>
<dbReference type="GO" id="GO:0006552">
    <property type="term" value="P:L-leucine catabolic process"/>
    <property type="evidence" value="ECO:0007669"/>
    <property type="project" value="TreeGrafter"/>
</dbReference>
<evidence type="ECO:0000259" key="3">
    <source>
        <dbReference type="Pfam" id="PF08028"/>
    </source>
</evidence>
<dbReference type="InterPro" id="IPR046373">
    <property type="entry name" value="Acyl-CoA_Oxase/DH_mid-dom_sf"/>
</dbReference>
<dbReference type="AlphaFoldDB" id="A0A1H5BTC0"/>
<gene>
    <name evidence="4" type="ORF">SAMN04490239_8836</name>
</gene>
<dbReference type="Pfam" id="PF08028">
    <property type="entry name" value="Acyl-CoA_dh_2"/>
    <property type="match status" value="1"/>
</dbReference>
<dbReference type="Pfam" id="PF02771">
    <property type="entry name" value="Acyl-CoA_dh_N"/>
    <property type="match status" value="1"/>
</dbReference>
<dbReference type="InterPro" id="IPR036250">
    <property type="entry name" value="AcylCo_DH-like_C"/>
</dbReference>
<dbReference type="EMBL" id="FNSV01000005">
    <property type="protein sequence ID" value="SED57527.1"/>
    <property type="molecule type" value="Genomic_DNA"/>
</dbReference>
<dbReference type="InterPro" id="IPR009100">
    <property type="entry name" value="AcylCoA_DH/oxidase_NM_dom_sf"/>
</dbReference>
<dbReference type="GO" id="GO:0008470">
    <property type="term" value="F:3-methylbutanoyl-CoA dehydrogenase activity"/>
    <property type="evidence" value="ECO:0007669"/>
    <property type="project" value="TreeGrafter"/>
</dbReference>
<dbReference type="InterPro" id="IPR037069">
    <property type="entry name" value="AcylCoA_DH/ox_N_sf"/>
</dbReference>
<sequence>MTAVTLTGRVSDHSTAVDRSLPRFREIFARIAAGAAQRERARELPYAEVAELFAAGFGALRVPVEFGGHGATLPELFELLAELGQADSNIPQILRGHFTTVEILRNLDDGPVRAHWLEKIGAGAAFGNAQSEPTGRGTFDISTTVTDHDGEAVVSGEKYYTTGTLYADYIRVAVTDGDARRRFVVVAATAAGVDRIDDWDGIGQRLTASGTTKFEAAPVAEFGEFGHRPGFLDQQSSFVQIVHLATLAGINRNVRDDAVELVRSRTRTSLHAPSDAATSDYAVLGVVGKIAKNVLVVDSILQRIAQELEDVNARFAAEGPTRDLFAEVFVNTSAAQIAVIDAVLDSANLIFNAGGSSAVREGRNLDRHWRNARTLASHNPVVYKPTVIGDYLVNGTTPKSFADRYGEPKNS</sequence>
<keyword evidence="5" id="KW-1185">Reference proteome</keyword>
<feature type="domain" description="Acyl-CoA dehydrogenase C-terminal" evidence="3">
    <location>
        <begin position="243"/>
        <end position="379"/>
    </location>
</feature>